<comment type="caution">
    <text evidence="1">The sequence shown here is derived from an EMBL/GenBank/DDBJ whole genome shotgun (WGS) entry which is preliminary data.</text>
</comment>
<dbReference type="EMBL" id="BNAR01000018">
    <property type="protein sequence ID" value="GHH57671.1"/>
    <property type="molecule type" value="Genomic_DNA"/>
</dbReference>
<reference evidence="2" key="1">
    <citation type="journal article" date="2019" name="Int. J. Syst. Evol. Microbiol.">
        <title>The Global Catalogue of Microorganisms (GCM) 10K type strain sequencing project: providing services to taxonomists for standard genome sequencing and annotation.</title>
        <authorList>
            <consortium name="The Broad Institute Genomics Platform"/>
            <consortium name="The Broad Institute Genome Sequencing Center for Infectious Disease"/>
            <person name="Wu L."/>
            <person name="Ma J."/>
        </authorList>
    </citation>
    <scope>NUCLEOTIDE SEQUENCE [LARGE SCALE GENOMIC DNA]</scope>
    <source>
        <strain evidence="2">CGMCC 4.7367</strain>
    </source>
</reference>
<dbReference type="Proteomes" id="UP000605568">
    <property type="component" value="Unassembled WGS sequence"/>
</dbReference>
<evidence type="ECO:0000313" key="1">
    <source>
        <dbReference type="EMBL" id="GHH57671.1"/>
    </source>
</evidence>
<evidence type="ECO:0000313" key="2">
    <source>
        <dbReference type="Proteomes" id="UP000605568"/>
    </source>
</evidence>
<accession>A0ABQ3MSB8</accession>
<sequence>MASHFGELADMELRDPDALYHFCDRVRDDARELSWALQFQADMLQGDLSTVAVPEGRFGSLSSKARAKAVASCLRLAAEAVTHAGRLTVKCYSLFKRHYLVEESEPSKPRFKLPA</sequence>
<name>A0ABQ3MSB8_9PSEU</name>
<dbReference type="RefSeq" id="WP_191304396.1">
    <property type="nucleotide sequence ID" value="NZ_BNAR01000018.1"/>
</dbReference>
<gene>
    <name evidence="1" type="ORF">GCM10017774_77590</name>
</gene>
<proteinExistence type="predicted"/>
<protein>
    <submittedName>
        <fullName evidence="1">Uncharacterized protein</fullName>
    </submittedName>
</protein>
<keyword evidence="2" id="KW-1185">Reference proteome</keyword>
<organism evidence="1 2">
    <name type="scientific">Lentzea cavernae</name>
    <dbReference type="NCBI Taxonomy" id="2020703"/>
    <lineage>
        <taxon>Bacteria</taxon>
        <taxon>Bacillati</taxon>
        <taxon>Actinomycetota</taxon>
        <taxon>Actinomycetes</taxon>
        <taxon>Pseudonocardiales</taxon>
        <taxon>Pseudonocardiaceae</taxon>
        <taxon>Lentzea</taxon>
    </lineage>
</organism>